<proteinExistence type="predicted"/>
<feature type="compositionally biased region" description="Basic and acidic residues" evidence="1">
    <location>
        <begin position="52"/>
        <end position="71"/>
    </location>
</feature>
<sequence>MNRSEERREGAPLNKTPVSKDCGCHTKPQSLQTQHGPHNTEHGPGPSCMSTKSDKSIDRFIDLKGGEHSSDLRVSQKNKEVYSDQQPPIDLDSVFSLLQGKIVTFVKNELKKYQQVLTRDDPEFPESGDNGIGDDTGLRSSREALLKITLHFLKLMKHEALADSLQSSESFY</sequence>
<dbReference type="AlphaFoldDB" id="A0AAV1GY99"/>
<accession>A0AAV1GY99</accession>
<feature type="compositionally biased region" description="Polar residues" evidence="1">
    <location>
        <begin position="27"/>
        <end position="37"/>
    </location>
</feature>
<evidence type="ECO:0000256" key="1">
    <source>
        <dbReference type="SAM" id="MobiDB-lite"/>
    </source>
</evidence>
<dbReference type="Proteomes" id="UP001178508">
    <property type="component" value="Chromosome 17"/>
</dbReference>
<gene>
    <name evidence="2" type="ORF">XNOV1_A042817</name>
</gene>
<protein>
    <submittedName>
        <fullName evidence="2">NLR family CARD domain-containing protein 3-like</fullName>
    </submittedName>
</protein>
<organism evidence="2 3">
    <name type="scientific">Xyrichtys novacula</name>
    <name type="common">Pearly razorfish</name>
    <name type="synonym">Hemipteronotus novacula</name>
    <dbReference type="NCBI Taxonomy" id="13765"/>
    <lineage>
        <taxon>Eukaryota</taxon>
        <taxon>Metazoa</taxon>
        <taxon>Chordata</taxon>
        <taxon>Craniata</taxon>
        <taxon>Vertebrata</taxon>
        <taxon>Euteleostomi</taxon>
        <taxon>Actinopterygii</taxon>
        <taxon>Neopterygii</taxon>
        <taxon>Teleostei</taxon>
        <taxon>Neoteleostei</taxon>
        <taxon>Acanthomorphata</taxon>
        <taxon>Eupercaria</taxon>
        <taxon>Labriformes</taxon>
        <taxon>Labridae</taxon>
        <taxon>Xyrichtys</taxon>
    </lineage>
</organism>
<dbReference type="EMBL" id="OY660880">
    <property type="protein sequence ID" value="CAJ1077761.1"/>
    <property type="molecule type" value="Genomic_DNA"/>
</dbReference>
<feature type="compositionally biased region" description="Basic and acidic residues" evidence="1">
    <location>
        <begin position="1"/>
        <end position="10"/>
    </location>
</feature>
<evidence type="ECO:0000313" key="3">
    <source>
        <dbReference type="Proteomes" id="UP001178508"/>
    </source>
</evidence>
<evidence type="ECO:0000313" key="2">
    <source>
        <dbReference type="EMBL" id="CAJ1077761.1"/>
    </source>
</evidence>
<keyword evidence="3" id="KW-1185">Reference proteome</keyword>
<reference evidence="2" key="1">
    <citation type="submission" date="2023-08" db="EMBL/GenBank/DDBJ databases">
        <authorList>
            <person name="Alioto T."/>
            <person name="Alioto T."/>
            <person name="Gomez Garrido J."/>
        </authorList>
    </citation>
    <scope>NUCLEOTIDE SEQUENCE</scope>
</reference>
<feature type="region of interest" description="Disordered" evidence="1">
    <location>
        <begin position="1"/>
        <end position="86"/>
    </location>
</feature>
<name>A0AAV1GY99_XYRNO</name>